<name>A0ABW1CI90_9ACTN</name>
<dbReference type="Proteomes" id="UP001596058">
    <property type="component" value="Unassembled WGS sequence"/>
</dbReference>
<dbReference type="RefSeq" id="WP_379514625.1">
    <property type="nucleotide sequence ID" value="NZ_JBHSPA010000018.1"/>
</dbReference>
<organism evidence="2 3">
    <name type="scientific">Nonomuraea insulae</name>
    <dbReference type="NCBI Taxonomy" id="1616787"/>
    <lineage>
        <taxon>Bacteria</taxon>
        <taxon>Bacillati</taxon>
        <taxon>Actinomycetota</taxon>
        <taxon>Actinomycetes</taxon>
        <taxon>Streptosporangiales</taxon>
        <taxon>Streptosporangiaceae</taxon>
        <taxon>Nonomuraea</taxon>
    </lineage>
</organism>
<feature type="transmembrane region" description="Helical" evidence="1">
    <location>
        <begin position="12"/>
        <end position="32"/>
    </location>
</feature>
<keyword evidence="1" id="KW-0472">Membrane</keyword>
<protein>
    <submittedName>
        <fullName evidence="2">Uncharacterized protein</fullName>
    </submittedName>
</protein>
<sequence>MSHEIRPTASRIRVSRPVLWLLLAVFMVGNMVSNTAGLHLFLGVGFGLATLACAAALIVQHYDRRRSDG</sequence>
<comment type="caution">
    <text evidence="2">The sequence shown here is derived from an EMBL/GenBank/DDBJ whole genome shotgun (WGS) entry which is preliminary data.</text>
</comment>
<accession>A0ABW1CI90</accession>
<keyword evidence="1" id="KW-1133">Transmembrane helix</keyword>
<feature type="transmembrane region" description="Helical" evidence="1">
    <location>
        <begin position="38"/>
        <end position="59"/>
    </location>
</feature>
<proteinExistence type="predicted"/>
<dbReference type="EMBL" id="JBHSPA010000018">
    <property type="protein sequence ID" value="MFC5825102.1"/>
    <property type="molecule type" value="Genomic_DNA"/>
</dbReference>
<keyword evidence="3" id="KW-1185">Reference proteome</keyword>
<evidence type="ECO:0000256" key="1">
    <source>
        <dbReference type="SAM" id="Phobius"/>
    </source>
</evidence>
<evidence type="ECO:0000313" key="2">
    <source>
        <dbReference type="EMBL" id="MFC5825102.1"/>
    </source>
</evidence>
<gene>
    <name evidence="2" type="ORF">ACFPZ3_14670</name>
</gene>
<evidence type="ECO:0000313" key="3">
    <source>
        <dbReference type="Proteomes" id="UP001596058"/>
    </source>
</evidence>
<reference evidence="3" key="1">
    <citation type="journal article" date="2019" name="Int. J. Syst. Evol. Microbiol.">
        <title>The Global Catalogue of Microorganisms (GCM) 10K type strain sequencing project: providing services to taxonomists for standard genome sequencing and annotation.</title>
        <authorList>
            <consortium name="The Broad Institute Genomics Platform"/>
            <consortium name="The Broad Institute Genome Sequencing Center for Infectious Disease"/>
            <person name="Wu L."/>
            <person name="Ma J."/>
        </authorList>
    </citation>
    <scope>NUCLEOTIDE SEQUENCE [LARGE SCALE GENOMIC DNA]</scope>
    <source>
        <strain evidence="3">CCUG 53903</strain>
    </source>
</reference>
<keyword evidence="1" id="KW-0812">Transmembrane</keyword>